<sequence>MKFSNRVLSSLLVISFIFLAATTEMGLADKICKTRSDRFTGLCLSDNSCAIICRQFEKFESGHCGGAFLRCLCTKAC</sequence>
<dbReference type="PROSITE" id="PS00940">
    <property type="entry name" value="GAMMA_THIONIN"/>
    <property type="match status" value="1"/>
</dbReference>
<protein>
    <submittedName>
        <fullName evidence="10">Defensin-like protein 8</fullName>
    </submittedName>
</protein>
<proteinExistence type="inferred from homology"/>
<dbReference type="Pfam" id="PF00304">
    <property type="entry name" value="Gamma-thionin"/>
    <property type="match status" value="1"/>
</dbReference>
<evidence type="ECO:0000256" key="1">
    <source>
        <dbReference type="ARBA" id="ARBA00006722"/>
    </source>
</evidence>
<dbReference type="CDD" id="cd00107">
    <property type="entry name" value="Knot1"/>
    <property type="match status" value="1"/>
</dbReference>
<evidence type="ECO:0000256" key="6">
    <source>
        <dbReference type="ARBA" id="ARBA00023157"/>
    </source>
</evidence>
<evidence type="ECO:0000313" key="10">
    <source>
        <dbReference type="RefSeq" id="XP_019085842.1"/>
    </source>
</evidence>
<evidence type="ECO:0000259" key="8">
    <source>
        <dbReference type="SMART" id="SM00505"/>
    </source>
</evidence>
<keyword evidence="5" id="KW-0611">Plant defense</keyword>
<evidence type="ECO:0000256" key="4">
    <source>
        <dbReference type="ARBA" id="ARBA00022729"/>
    </source>
</evidence>
<feature type="chain" id="PRO_5046375229" evidence="7">
    <location>
        <begin position="29"/>
        <end position="77"/>
    </location>
</feature>
<keyword evidence="6" id="KW-1015">Disulfide bond</keyword>
<comment type="similarity">
    <text evidence="1">Belongs to the DEFL family.</text>
</comment>
<dbReference type="SMART" id="SM00505">
    <property type="entry name" value="Knot1"/>
    <property type="match status" value="1"/>
</dbReference>
<reference evidence="9" key="1">
    <citation type="journal article" date="2014" name="Nat. Commun.">
        <title>The emerging biofuel crop Camelina sativa retains a highly undifferentiated hexaploid genome structure.</title>
        <authorList>
            <person name="Kagale S."/>
            <person name="Koh C."/>
            <person name="Nixon J."/>
            <person name="Bollina V."/>
            <person name="Clarke W.E."/>
            <person name="Tuteja R."/>
            <person name="Spillane C."/>
            <person name="Robinson S.J."/>
            <person name="Links M.G."/>
            <person name="Clarke C."/>
            <person name="Higgins E.E."/>
            <person name="Huebert T."/>
            <person name="Sharpe A.G."/>
            <person name="Parkin I.A."/>
        </authorList>
    </citation>
    <scope>NUCLEOTIDE SEQUENCE [LARGE SCALE GENOMIC DNA]</scope>
    <source>
        <strain evidence="9">cv. DH55</strain>
    </source>
</reference>
<feature type="signal peptide" evidence="7">
    <location>
        <begin position="1"/>
        <end position="28"/>
    </location>
</feature>
<dbReference type="Gene3D" id="3.30.30.10">
    <property type="entry name" value="Knottin, scorpion toxin-like"/>
    <property type="match status" value="1"/>
</dbReference>
<dbReference type="InterPro" id="IPR003614">
    <property type="entry name" value="Knottins"/>
</dbReference>
<keyword evidence="3" id="KW-0295">Fungicide</keyword>
<dbReference type="PANTHER" id="PTHR33147:SF39">
    <property type="entry name" value="DRO1 PROTEIN-RELATED"/>
    <property type="match status" value="1"/>
</dbReference>
<dbReference type="SUPFAM" id="SSF57095">
    <property type="entry name" value="Scorpion toxin-like"/>
    <property type="match status" value="1"/>
</dbReference>
<dbReference type="Proteomes" id="UP000694864">
    <property type="component" value="Chromosome 9"/>
</dbReference>
<dbReference type="InterPro" id="IPR008176">
    <property type="entry name" value="Defensin_plant"/>
</dbReference>
<feature type="domain" description="Knottins-like" evidence="8">
    <location>
        <begin position="31"/>
        <end position="77"/>
    </location>
</feature>
<evidence type="ECO:0000256" key="2">
    <source>
        <dbReference type="ARBA" id="ARBA00022529"/>
    </source>
</evidence>
<dbReference type="PRINTS" id="PR00288">
    <property type="entry name" value="PUROTHIONIN"/>
</dbReference>
<name>A0ABM1QGF4_CAMSA</name>
<evidence type="ECO:0000256" key="7">
    <source>
        <dbReference type="SAM" id="SignalP"/>
    </source>
</evidence>
<organism evidence="9 10">
    <name type="scientific">Camelina sativa</name>
    <name type="common">False flax</name>
    <name type="synonym">Myagrum sativum</name>
    <dbReference type="NCBI Taxonomy" id="90675"/>
    <lineage>
        <taxon>Eukaryota</taxon>
        <taxon>Viridiplantae</taxon>
        <taxon>Streptophyta</taxon>
        <taxon>Embryophyta</taxon>
        <taxon>Tracheophyta</taxon>
        <taxon>Spermatophyta</taxon>
        <taxon>Magnoliopsida</taxon>
        <taxon>eudicotyledons</taxon>
        <taxon>Gunneridae</taxon>
        <taxon>Pentapetalae</taxon>
        <taxon>rosids</taxon>
        <taxon>malvids</taxon>
        <taxon>Brassicales</taxon>
        <taxon>Brassicaceae</taxon>
        <taxon>Camelineae</taxon>
        <taxon>Camelina</taxon>
    </lineage>
</organism>
<keyword evidence="9" id="KW-1185">Reference proteome</keyword>
<keyword evidence="4 7" id="KW-0732">Signal</keyword>
<gene>
    <name evidence="10" type="primary">LOC109126600</name>
</gene>
<dbReference type="RefSeq" id="XP_019085842.1">
    <property type="nucleotide sequence ID" value="XM_019230297.1"/>
</dbReference>
<accession>A0ABM1QGF4</accession>
<dbReference type="GeneID" id="109126600"/>
<dbReference type="PANTHER" id="PTHR33147">
    <property type="entry name" value="DEFENSIN-LIKE PROTEIN 1"/>
    <property type="match status" value="1"/>
</dbReference>
<keyword evidence="2" id="KW-0929">Antimicrobial</keyword>
<reference evidence="10" key="2">
    <citation type="submission" date="2025-08" db="UniProtKB">
        <authorList>
            <consortium name="RefSeq"/>
        </authorList>
    </citation>
    <scope>IDENTIFICATION</scope>
    <source>
        <tissue evidence="10">Leaf</tissue>
    </source>
</reference>
<dbReference type="InterPro" id="IPR036574">
    <property type="entry name" value="Scorpion_toxin-like_sf"/>
</dbReference>
<evidence type="ECO:0000256" key="3">
    <source>
        <dbReference type="ARBA" id="ARBA00022577"/>
    </source>
</evidence>
<evidence type="ECO:0000256" key="5">
    <source>
        <dbReference type="ARBA" id="ARBA00022821"/>
    </source>
</evidence>
<evidence type="ECO:0000313" key="9">
    <source>
        <dbReference type="Proteomes" id="UP000694864"/>
    </source>
</evidence>